<feature type="chain" id="PRO_5022240007" description="Bioflim formation protein" evidence="1">
    <location>
        <begin position="24"/>
        <end position="176"/>
    </location>
</feature>
<dbReference type="Proteomes" id="UP000321827">
    <property type="component" value="Unassembled WGS sequence"/>
</dbReference>
<evidence type="ECO:0008006" key="4">
    <source>
        <dbReference type="Google" id="ProtNLM"/>
    </source>
</evidence>
<dbReference type="OrthoDB" id="31982at2"/>
<dbReference type="AlphaFoldDB" id="A0A511RHD1"/>
<evidence type="ECO:0000313" key="3">
    <source>
        <dbReference type="Proteomes" id="UP000321827"/>
    </source>
</evidence>
<evidence type="ECO:0000256" key="1">
    <source>
        <dbReference type="SAM" id="SignalP"/>
    </source>
</evidence>
<feature type="signal peptide" evidence="1">
    <location>
        <begin position="1"/>
        <end position="23"/>
    </location>
</feature>
<comment type="caution">
    <text evidence="2">The sequence shown here is derived from an EMBL/GenBank/DDBJ whole genome shotgun (WGS) entry which is preliminary data.</text>
</comment>
<dbReference type="RefSeq" id="WP_147145463.1">
    <property type="nucleotide sequence ID" value="NZ_BJXN01000003.1"/>
</dbReference>
<dbReference type="EMBL" id="BJXN01000003">
    <property type="protein sequence ID" value="GEM89049.1"/>
    <property type="molecule type" value="Genomic_DNA"/>
</dbReference>
<protein>
    <recommendedName>
        <fullName evidence="4">Bioflim formation protein</fullName>
    </recommendedName>
</protein>
<organism evidence="2 3">
    <name type="scientific">Oceanithermus desulfurans NBRC 100063</name>
    <dbReference type="NCBI Taxonomy" id="1227550"/>
    <lineage>
        <taxon>Bacteria</taxon>
        <taxon>Thermotogati</taxon>
        <taxon>Deinococcota</taxon>
        <taxon>Deinococci</taxon>
        <taxon>Thermales</taxon>
        <taxon>Thermaceae</taxon>
        <taxon>Oceanithermus</taxon>
    </lineage>
</organism>
<sequence length="176" mass="18424">MKRLWILVWTLAGLALASTPAYPENSAGLGYAHPGAGVFTLGVQLPVAPLGLDTGLDLEVRYPRLGVSATGKILVLPSLSVGGQFMAVGAFGELRYADPGAFGGYLGGGFSWDLPPMGPVEGALSAKLGVGYFPKGSLAASLFSYGLGLRLYYDPVALELAANDRDLFRASLLFLW</sequence>
<accession>A0A511RHD1</accession>
<keyword evidence="1" id="KW-0732">Signal</keyword>
<name>A0A511RHD1_9DEIN</name>
<proteinExistence type="predicted"/>
<evidence type="ECO:0000313" key="2">
    <source>
        <dbReference type="EMBL" id="GEM89049.1"/>
    </source>
</evidence>
<reference evidence="2 3" key="1">
    <citation type="submission" date="2019-07" db="EMBL/GenBank/DDBJ databases">
        <title>Whole genome shotgun sequence of Oceanithermus desulfurans NBRC 100063.</title>
        <authorList>
            <person name="Hosoyama A."/>
            <person name="Uohara A."/>
            <person name="Ohji S."/>
            <person name="Ichikawa N."/>
        </authorList>
    </citation>
    <scope>NUCLEOTIDE SEQUENCE [LARGE SCALE GENOMIC DNA]</scope>
    <source>
        <strain evidence="2 3">NBRC 100063</strain>
    </source>
</reference>
<gene>
    <name evidence="2" type="ORF">ODE01S_04830</name>
</gene>